<evidence type="ECO:0008006" key="4">
    <source>
        <dbReference type="Google" id="ProtNLM"/>
    </source>
</evidence>
<comment type="caution">
    <text evidence="2">The sequence shown here is derived from an EMBL/GenBank/DDBJ whole genome shotgun (WGS) entry which is preliminary data.</text>
</comment>
<evidence type="ECO:0000313" key="3">
    <source>
        <dbReference type="Proteomes" id="UP000003793"/>
    </source>
</evidence>
<dbReference type="EMBL" id="ABVR01000045">
    <property type="protein sequence ID" value="EEG88144.1"/>
    <property type="molecule type" value="Genomic_DNA"/>
</dbReference>
<accession>C0BE67</accession>
<name>C0BE67_9FIRM</name>
<reference evidence="2 3" key="2">
    <citation type="submission" date="2009-03" db="EMBL/GenBank/DDBJ databases">
        <title>Draft genome sequence of Coprococcus comes (ATCC 27758).</title>
        <authorList>
            <person name="Sudarsanam P."/>
            <person name="Ley R."/>
            <person name="Guruge J."/>
            <person name="Turnbaugh P.J."/>
            <person name="Mahowald M."/>
            <person name="Liep D."/>
            <person name="Gordon J."/>
        </authorList>
    </citation>
    <scope>NUCLEOTIDE SEQUENCE [LARGE SCALE GENOMIC DNA]</scope>
    <source>
        <strain evidence="2 3">ATCC 27758</strain>
    </source>
</reference>
<dbReference type="AlphaFoldDB" id="C0BE67"/>
<reference evidence="2 3" key="1">
    <citation type="submission" date="2009-02" db="EMBL/GenBank/DDBJ databases">
        <authorList>
            <person name="Fulton L."/>
            <person name="Clifton S."/>
            <person name="Fulton B."/>
            <person name="Xu J."/>
            <person name="Minx P."/>
            <person name="Pepin K.H."/>
            <person name="Johnson M."/>
            <person name="Bhonagiri V."/>
            <person name="Nash W.E."/>
            <person name="Mardis E.R."/>
            <person name="Wilson R.K."/>
        </authorList>
    </citation>
    <scope>NUCLEOTIDE SEQUENCE [LARGE SCALE GENOMIC DNA]</scope>
    <source>
        <strain evidence="2 3">ATCC 27758</strain>
    </source>
</reference>
<dbReference type="HOGENOM" id="CLU_2315468_0_0_9"/>
<evidence type="ECO:0000256" key="1">
    <source>
        <dbReference type="SAM" id="MobiDB-lite"/>
    </source>
</evidence>
<dbReference type="Proteomes" id="UP000003793">
    <property type="component" value="Unassembled WGS sequence"/>
</dbReference>
<gene>
    <name evidence="2" type="ORF">COPCOM_03479</name>
</gene>
<proteinExistence type="predicted"/>
<sequence length="99" mass="11096">MRPGTLYRRQLPAGNRQAENGEHEETDYRLKGVLPMADNKQHDTRTTRRPDCVTEIRMGNSVLVVSGYFKKDTTTTAADKMARVLEAEAAATQEPTYPA</sequence>
<feature type="region of interest" description="Disordered" evidence="1">
    <location>
        <begin position="1"/>
        <end position="26"/>
    </location>
</feature>
<protein>
    <recommendedName>
        <fullName evidence="4">Transposon-encoded protein TnpW</fullName>
    </recommendedName>
</protein>
<organism evidence="2 3">
    <name type="scientific">Coprococcus comes ATCC 27758</name>
    <dbReference type="NCBI Taxonomy" id="470146"/>
    <lineage>
        <taxon>Bacteria</taxon>
        <taxon>Bacillati</taxon>
        <taxon>Bacillota</taxon>
        <taxon>Clostridia</taxon>
        <taxon>Lachnospirales</taxon>
        <taxon>Lachnospiraceae</taxon>
        <taxon>Coprococcus</taxon>
    </lineage>
</organism>
<evidence type="ECO:0000313" key="2">
    <source>
        <dbReference type="EMBL" id="EEG88144.1"/>
    </source>
</evidence>